<dbReference type="InterPro" id="IPR050316">
    <property type="entry name" value="Tyrosinase/Hemocyanin"/>
</dbReference>
<dbReference type="PANTHER" id="PTHR11474">
    <property type="entry name" value="TYROSINASE FAMILY MEMBER"/>
    <property type="match status" value="1"/>
</dbReference>
<evidence type="ECO:0000313" key="5">
    <source>
        <dbReference type="EMBL" id="KIM22198.1"/>
    </source>
</evidence>
<reference evidence="5 6" key="1">
    <citation type="submission" date="2014-04" db="EMBL/GenBank/DDBJ databases">
        <authorList>
            <consortium name="DOE Joint Genome Institute"/>
            <person name="Kuo A."/>
            <person name="Zuccaro A."/>
            <person name="Kohler A."/>
            <person name="Nagy L.G."/>
            <person name="Floudas D."/>
            <person name="Copeland A."/>
            <person name="Barry K.W."/>
            <person name="Cichocki N."/>
            <person name="Veneault-Fourrey C."/>
            <person name="LaButti K."/>
            <person name="Lindquist E.A."/>
            <person name="Lipzen A."/>
            <person name="Lundell T."/>
            <person name="Morin E."/>
            <person name="Murat C."/>
            <person name="Sun H."/>
            <person name="Tunlid A."/>
            <person name="Henrissat B."/>
            <person name="Grigoriev I.V."/>
            <person name="Hibbett D.S."/>
            <person name="Martin F."/>
            <person name="Nordberg H.P."/>
            <person name="Cantor M.N."/>
            <person name="Hua S.X."/>
        </authorList>
    </citation>
    <scope>NUCLEOTIDE SEQUENCE [LARGE SCALE GENOMIC DNA]</scope>
    <source>
        <strain evidence="5 6">MAFF 305830</strain>
    </source>
</reference>
<dbReference type="AlphaFoldDB" id="A0A0C2W6Y7"/>
<dbReference type="SUPFAM" id="SSF48056">
    <property type="entry name" value="Di-copper centre-containing domain"/>
    <property type="match status" value="1"/>
</dbReference>
<evidence type="ECO:0000256" key="2">
    <source>
        <dbReference type="ARBA" id="ARBA00023008"/>
    </source>
</evidence>
<feature type="domain" description="Tyrosinase copper-binding" evidence="4">
    <location>
        <begin position="335"/>
        <end position="346"/>
    </location>
</feature>
<name>A0A0C2W6Y7_SERVB</name>
<dbReference type="Pfam" id="PF00264">
    <property type="entry name" value="Tyrosinase"/>
    <property type="match status" value="1"/>
</dbReference>
<dbReference type="HOGENOM" id="CLU_035914_1_3_1"/>
<dbReference type="Proteomes" id="UP000054097">
    <property type="component" value="Unassembled WGS sequence"/>
</dbReference>
<dbReference type="STRING" id="933852.A0A0C2W6Y7"/>
<proteinExistence type="predicted"/>
<dbReference type="InterPro" id="IPR008922">
    <property type="entry name" value="Di-copper_centre_dom_sf"/>
</dbReference>
<reference evidence="6" key="2">
    <citation type="submission" date="2015-01" db="EMBL/GenBank/DDBJ databases">
        <title>Evolutionary Origins and Diversification of the Mycorrhizal Mutualists.</title>
        <authorList>
            <consortium name="DOE Joint Genome Institute"/>
            <consortium name="Mycorrhizal Genomics Consortium"/>
            <person name="Kohler A."/>
            <person name="Kuo A."/>
            <person name="Nagy L.G."/>
            <person name="Floudas D."/>
            <person name="Copeland A."/>
            <person name="Barry K.W."/>
            <person name="Cichocki N."/>
            <person name="Veneault-Fourrey C."/>
            <person name="LaButti K."/>
            <person name="Lindquist E.A."/>
            <person name="Lipzen A."/>
            <person name="Lundell T."/>
            <person name="Morin E."/>
            <person name="Murat C."/>
            <person name="Riley R."/>
            <person name="Ohm R."/>
            <person name="Sun H."/>
            <person name="Tunlid A."/>
            <person name="Henrissat B."/>
            <person name="Grigoriev I.V."/>
            <person name="Hibbett D.S."/>
            <person name="Martin F."/>
        </authorList>
    </citation>
    <scope>NUCLEOTIDE SEQUENCE [LARGE SCALE GENOMIC DNA]</scope>
    <source>
        <strain evidence="6">MAFF 305830</strain>
    </source>
</reference>
<feature type="chain" id="PRO_5002157995" description="Tyrosinase copper-binding domain-containing protein" evidence="3">
    <location>
        <begin position="22"/>
        <end position="408"/>
    </location>
</feature>
<keyword evidence="2" id="KW-0186">Copper</keyword>
<evidence type="ECO:0000313" key="6">
    <source>
        <dbReference type="Proteomes" id="UP000054097"/>
    </source>
</evidence>
<keyword evidence="6" id="KW-1185">Reference proteome</keyword>
<dbReference type="InterPro" id="IPR002227">
    <property type="entry name" value="Tyrosinase_Cu-bd"/>
</dbReference>
<keyword evidence="3" id="KW-0732">Signal</keyword>
<protein>
    <recommendedName>
        <fullName evidence="4">Tyrosinase copper-binding domain-containing protein</fullName>
    </recommendedName>
</protein>
<dbReference type="GO" id="GO:0046872">
    <property type="term" value="F:metal ion binding"/>
    <property type="evidence" value="ECO:0007669"/>
    <property type="project" value="UniProtKB-KW"/>
</dbReference>
<accession>A0A0C2W6Y7</accession>
<dbReference type="GO" id="GO:0016491">
    <property type="term" value="F:oxidoreductase activity"/>
    <property type="evidence" value="ECO:0007669"/>
    <property type="project" value="InterPro"/>
</dbReference>
<dbReference type="EMBL" id="KN824361">
    <property type="protein sequence ID" value="KIM22198.1"/>
    <property type="molecule type" value="Genomic_DNA"/>
</dbReference>
<keyword evidence="1" id="KW-0479">Metal-binding</keyword>
<dbReference type="OrthoDB" id="6132182at2759"/>
<organism evidence="5 6">
    <name type="scientific">Serendipita vermifera MAFF 305830</name>
    <dbReference type="NCBI Taxonomy" id="933852"/>
    <lineage>
        <taxon>Eukaryota</taxon>
        <taxon>Fungi</taxon>
        <taxon>Dikarya</taxon>
        <taxon>Basidiomycota</taxon>
        <taxon>Agaricomycotina</taxon>
        <taxon>Agaricomycetes</taxon>
        <taxon>Sebacinales</taxon>
        <taxon>Serendipitaceae</taxon>
        <taxon>Serendipita</taxon>
    </lineage>
</organism>
<evidence type="ECO:0000256" key="3">
    <source>
        <dbReference type="SAM" id="SignalP"/>
    </source>
</evidence>
<evidence type="ECO:0000256" key="1">
    <source>
        <dbReference type="ARBA" id="ARBA00022723"/>
    </source>
</evidence>
<dbReference type="PROSITE" id="PS00498">
    <property type="entry name" value="TYROSINASE_2"/>
    <property type="match status" value="1"/>
</dbReference>
<dbReference type="Gene3D" id="1.10.1280.10">
    <property type="entry name" value="Di-copper center containing domain from catechol oxidase"/>
    <property type="match status" value="1"/>
</dbReference>
<dbReference type="PRINTS" id="PR00092">
    <property type="entry name" value="TYROSINASE"/>
</dbReference>
<feature type="signal peptide" evidence="3">
    <location>
        <begin position="1"/>
        <end position="21"/>
    </location>
</feature>
<gene>
    <name evidence="5" type="ORF">M408DRAFT_292704</name>
</gene>
<dbReference type="PANTHER" id="PTHR11474:SF126">
    <property type="entry name" value="TYROSINASE-LIKE PROTEIN TYR-1-RELATED"/>
    <property type="match status" value="1"/>
</dbReference>
<sequence>MVGFNALLVSLVSLAVTGTYADTVARSNNRIPWLDYEGIVRAGQDALNYTVYRRELAELSGASGPLAIRDELEHRSNGVPRCKKIRKRKEWRQLAYGEKRDYIKAIKCLQTKGDYNISPVTDNLYDAFTQVHQTNWTDFHGNSWFLPWHRWFVWIHAEAMEHECGYDGPVPYWDYTLDYRNPSGSPIFSTDPVIGFGTHGNIPQTEIGLGGYKVDNGAFANLRVSLPIPHYLTRNFSAWKTADPEGKYGYQLGESYSPAAVAQTLAAPTFWEFEGAMDGFNVSIPIDPTAPITLADIPIAGVHNAPHAFNMGDWNGPTWLFGTQWFPAGVVAPNDPMFWPHHGNVDRVWWKWQQKPGKQWEFNGKKGLDRINDALPSDILPFYNLGPDPVVALTLKTENWPMCYTYSG</sequence>
<evidence type="ECO:0000259" key="4">
    <source>
        <dbReference type="PROSITE" id="PS00498"/>
    </source>
</evidence>